<dbReference type="GO" id="GO:0005509">
    <property type="term" value="F:calcium ion binding"/>
    <property type="evidence" value="ECO:0007669"/>
    <property type="project" value="InterPro"/>
</dbReference>
<protein>
    <submittedName>
        <fullName evidence="7">Wall-associated receptor kinase-like 1</fullName>
    </submittedName>
</protein>
<organism evidence="7 8">
    <name type="scientific">Tripterygium wilfordii</name>
    <name type="common">Thunder God vine</name>
    <dbReference type="NCBI Taxonomy" id="458696"/>
    <lineage>
        <taxon>Eukaryota</taxon>
        <taxon>Viridiplantae</taxon>
        <taxon>Streptophyta</taxon>
        <taxon>Embryophyta</taxon>
        <taxon>Tracheophyta</taxon>
        <taxon>Spermatophyta</taxon>
        <taxon>Magnoliopsida</taxon>
        <taxon>eudicotyledons</taxon>
        <taxon>Gunneridae</taxon>
        <taxon>Pentapetalae</taxon>
        <taxon>rosids</taxon>
        <taxon>fabids</taxon>
        <taxon>Celastrales</taxon>
        <taxon>Celastraceae</taxon>
        <taxon>Tripterygium</taxon>
    </lineage>
</organism>
<dbReference type="GO" id="GO:0007166">
    <property type="term" value="P:cell surface receptor signaling pathway"/>
    <property type="evidence" value="ECO:0007669"/>
    <property type="project" value="InterPro"/>
</dbReference>
<evidence type="ECO:0000256" key="6">
    <source>
        <dbReference type="SAM" id="Phobius"/>
    </source>
</evidence>
<keyword evidence="7" id="KW-0675">Receptor</keyword>
<sequence length="144" mass="16385">MSSLPDVDECKSQNDPVCPPSMICENYPGTYVCYSNEGRKHIILSGTGVVGLAIFMMIGLWWLHKSLKNRKIKKLKEKNFKRNGGLLLQQQLSSSEVNVDKIRIYNSKELERATDNFNIGGPLFSIQVKNHHRTKEPKRALLLV</sequence>
<evidence type="ECO:0000313" key="7">
    <source>
        <dbReference type="EMBL" id="KAF5731359.1"/>
    </source>
</evidence>
<proteinExistence type="predicted"/>
<dbReference type="GO" id="GO:0005524">
    <property type="term" value="F:ATP binding"/>
    <property type="evidence" value="ECO:0007669"/>
    <property type="project" value="UniProtKB-KW"/>
</dbReference>
<keyword evidence="6" id="KW-0812">Transmembrane</keyword>
<keyword evidence="3" id="KW-0547">Nucleotide-binding</keyword>
<accession>A0A7J7CB67</accession>
<evidence type="ECO:0000256" key="1">
    <source>
        <dbReference type="ARBA" id="ARBA00022527"/>
    </source>
</evidence>
<dbReference type="PANTHER" id="PTHR27005">
    <property type="entry name" value="WALL-ASSOCIATED RECEPTOR KINASE-LIKE 21"/>
    <property type="match status" value="1"/>
</dbReference>
<evidence type="ECO:0000256" key="4">
    <source>
        <dbReference type="ARBA" id="ARBA00022840"/>
    </source>
</evidence>
<gene>
    <name evidence="7" type="ORF">HS088_TW18G00036</name>
</gene>
<evidence type="ECO:0000256" key="5">
    <source>
        <dbReference type="ARBA" id="ARBA00023157"/>
    </source>
</evidence>
<feature type="transmembrane region" description="Helical" evidence="6">
    <location>
        <begin position="42"/>
        <end position="63"/>
    </location>
</feature>
<dbReference type="PROSITE" id="PS01187">
    <property type="entry name" value="EGF_CA"/>
    <property type="match status" value="1"/>
</dbReference>
<dbReference type="InParanoid" id="A0A7J7CB67"/>
<keyword evidence="8" id="KW-1185">Reference proteome</keyword>
<keyword evidence="6" id="KW-1133">Transmembrane helix</keyword>
<keyword evidence="7" id="KW-0418">Kinase</keyword>
<dbReference type="Gene3D" id="2.10.25.10">
    <property type="entry name" value="Laminin"/>
    <property type="match status" value="1"/>
</dbReference>
<dbReference type="CDD" id="cd00054">
    <property type="entry name" value="EGF_CA"/>
    <property type="match status" value="1"/>
</dbReference>
<evidence type="ECO:0000313" key="8">
    <source>
        <dbReference type="Proteomes" id="UP000593562"/>
    </source>
</evidence>
<dbReference type="PANTHER" id="PTHR27005:SF515">
    <property type="entry name" value="WALL-ASSOCIATED RECEPTOR KINASE-LIKE 10-RELATED"/>
    <property type="match status" value="1"/>
</dbReference>
<evidence type="ECO:0000256" key="3">
    <source>
        <dbReference type="ARBA" id="ARBA00022741"/>
    </source>
</evidence>
<evidence type="ECO:0000256" key="2">
    <source>
        <dbReference type="ARBA" id="ARBA00022679"/>
    </source>
</evidence>
<keyword evidence="4" id="KW-0067">ATP-binding</keyword>
<keyword evidence="6" id="KW-0472">Membrane</keyword>
<keyword evidence="1" id="KW-0723">Serine/threonine-protein kinase</keyword>
<name>A0A7J7CB67_TRIWF</name>
<dbReference type="InterPro" id="IPR018097">
    <property type="entry name" value="EGF_Ca-bd_CS"/>
</dbReference>
<comment type="caution">
    <text evidence="7">The sequence shown here is derived from an EMBL/GenBank/DDBJ whole genome shotgun (WGS) entry which is preliminary data.</text>
</comment>
<reference evidence="7 8" key="1">
    <citation type="journal article" date="2020" name="Nat. Commun.">
        <title>Genome of Tripterygium wilfordii and identification of cytochrome P450 involved in triptolide biosynthesis.</title>
        <authorList>
            <person name="Tu L."/>
            <person name="Su P."/>
            <person name="Zhang Z."/>
            <person name="Gao L."/>
            <person name="Wang J."/>
            <person name="Hu T."/>
            <person name="Zhou J."/>
            <person name="Zhang Y."/>
            <person name="Zhao Y."/>
            <person name="Liu Y."/>
            <person name="Song Y."/>
            <person name="Tong Y."/>
            <person name="Lu Y."/>
            <person name="Yang J."/>
            <person name="Xu C."/>
            <person name="Jia M."/>
            <person name="Peters R.J."/>
            <person name="Huang L."/>
            <person name="Gao W."/>
        </authorList>
    </citation>
    <scope>NUCLEOTIDE SEQUENCE [LARGE SCALE GENOMIC DNA]</scope>
    <source>
        <strain evidence="8">cv. XIE 37</strain>
        <tissue evidence="7">Leaf</tissue>
    </source>
</reference>
<dbReference type="AlphaFoldDB" id="A0A7J7CB67"/>
<keyword evidence="2" id="KW-0808">Transferase</keyword>
<dbReference type="GO" id="GO:0004674">
    <property type="term" value="F:protein serine/threonine kinase activity"/>
    <property type="evidence" value="ECO:0007669"/>
    <property type="project" value="UniProtKB-KW"/>
</dbReference>
<dbReference type="GO" id="GO:0005886">
    <property type="term" value="C:plasma membrane"/>
    <property type="evidence" value="ECO:0007669"/>
    <property type="project" value="TreeGrafter"/>
</dbReference>
<dbReference type="EMBL" id="JAAARO010000018">
    <property type="protein sequence ID" value="KAF5731359.1"/>
    <property type="molecule type" value="Genomic_DNA"/>
</dbReference>
<keyword evidence="5" id="KW-1015">Disulfide bond</keyword>
<dbReference type="Proteomes" id="UP000593562">
    <property type="component" value="Unassembled WGS sequence"/>
</dbReference>
<dbReference type="InterPro" id="IPR045274">
    <property type="entry name" value="WAK-like"/>
</dbReference>